<organism evidence="4">
    <name type="scientific">Caenorhabditis brenneri</name>
    <name type="common">Nematode worm</name>
    <dbReference type="NCBI Taxonomy" id="135651"/>
    <lineage>
        <taxon>Eukaryota</taxon>
        <taxon>Metazoa</taxon>
        <taxon>Ecdysozoa</taxon>
        <taxon>Nematoda</taxon>
        <taxon>Chromadorea</taxon>
        <taxon>Rhabditida</taxon>
        <taxon>Rhabditina</taxon>
        <taxon>Rhabditomorpha</taxon>
        <taxon>Rhabditoidea</taxon>
        <taxon>Rhabditidae</taxon>
        <taxon>Peloderinae</taxon>
        <taxon>Caenorhabditis</taxon>
    </lineage>
</organism>
<reference evidence="4" key="1">
    <citation type="submission" date="2011-07" db="EMBL/GenBank/DDBJ databases">
        <authorList>
            <consortium name="Caenorhabditis brenneri Sequencing and Analysis Consortium"/>
            <person name="Wilson R.K."/>
        </authorList>
    </citation>
    <scope>NUCLEOTIDE SEQUENCE [LARGE SCALE GENOMIC DNA]</scope>
    <source>
        <strain evidence="4">PB2801</strain>
    </source>
</reference>
<evidence type="ECO:0000313" key="4">
    <source>
        <dbReference type="Proteomes" id="UP000008068"/>
    </source>
</evidence>
<dbReference type="InterPro" id="IPR002900">
    <property type="entry name" value="DUF38/FTH_CAE_spp"/>
</dbReference>
<dbReference type="FunCoup" id="G0N313">
    <property type="interactions" value="1588"/>
</dbReference>
<dbReference type="AlphaFoldDB" id="G0N313"/>
<dbReference type="Pfam" id="PF01827">
    <property type="entry name" value="FTH"/>
    <property type="match status" value="1"/>
</dbReference>
<dbReference type="InterPro" id="IPR040161">
    <property type="entry name" value="FB224"/>
</dbReference>
<feature type="compositionally biased region" description="Acidic residues" evidence="1">
    <location>
        <begin position="83"/>
        <end position="122"/>
    </location>
</feature>
<name>G0N313_CAEBE</name>
<feature type="domain" description="DUF38" evidence="2">
    <location>
        <begin position="172"/>
        <end position="324"/>
    </location>
</feature>
<dbReference type="eggNOG" id="ENOG502TJVF">
    <property type="taxonomic scope" value="Eukaryota"/>
</dbReference>
<dbReference type="PANTHER" id="PTHR23015">
    <property type="entry name" value="UNCHARACTERIZED C.ELEGANS PROTEIN"/>
    <property type="match status" value="1"/>
</dbReference>
<keyword evidence="4" id="KW-1185">Reference proteome</keyword>
<dbReference type="GO" id="GO:0045087">
    <property type="term" value="P:innate immune response"/>
    <property type="evidence" value="ECO:0007669"/>
    <property type="project" value="TreeGrafter"/>
</dbReference>
<dbReference type="HOGENOM" id="CLU_847927_0_0_1"/>
<gene>
    <name evidence="3" type="ORF">CAEBREN_08120</name>
</gene>
<evidence type="ECO:0000259" key="2">
    <source>
        <dbReference type="Pfam" id="PF01827"/>
    </source>
</evidence>
<feature type="region of interest" description="Disordered" evidence="1">
    <location>
        <begin position="1"/>
        <end position="27"/>
    </location>
</feature>
<protein>
    <recommendedName>
        <fullName evidence="2">DUF38 domain-containing protein</fullName>
    </recommendedName>
</protein>
<feature type="region of interest" description="Disordered" evidence="1">
    <location>
        <begin position="78"/>
        <end position="124"/>
    </location>
</feature>
<dbReference type="Proteomes" id="UP000008068">
    <property type="component" value="Unassembled WGS sequence"/>
</dbReference>
<dbReference type="PANTHER" id="PTHR23015:SF4">
    <property type="entry name" value="DUF38 DOMAIN-CONTAINING PROTEIN-RELATED"/>
    <property type="match status" value="1"/>
</dbReference>
<accession>G0N313</accession>
<evidence type="ECO:0000313" key="3">
    <source>
        <dbReference type="EMBL" id="EGT51161.1"/>
    </source>
</evidence>
<dbReference type="InParanoid" id="G0N313"/>
<proteinExistence type="predicted"/>
<evidence type="ECO:0000256" key="1">
    <source>
        <dbReference type="SAM" id="MobiDB-lite"/>
    </source>
</evidence>
<dbReference type="OrthoDB" id="7600185at2759"/>
<sequence length="369" mass="42443">MSEASSDDANKPMEQPKGNLPVTTDDYDETLKLRKVSKTLRALVDKQIPACKTIVFDCKRESTIVKFENHTLIYDNHGNELGVENDAETDEEENDDEVEVEEDGEEEAMEESDDDDKEETDDDTIRSISKGLNEAAFDDLASTLKNPRLQLEELYIDDGVSKKTDSDRNWNRVHCALKSLDHQLSVKSFGINVSCGSSIASILRHLKPGVLKRISLGSDWIDGSNEMDQVARLEQWKQAEELELQFFNNRFPMKYATHFKRFVFEEFFIDEDKFIRIRDVSKFPNIATKIILNFQFLSKLQNFEHCILSCWEFSDNPNSVHRLLGAPVSSNTTEEIFRHSIPDSDDYFEFTWSKGTDDVEIEKKKGESH</sequence>
<dbReference type="EMBL" id="GL379832">
    <property type="protein sequence ID" value="EGT51161.1"/>
    <property type="molecule type" value="Genomic_DNA"/>
</dbReference>